<keyword evidence="3" id="KW-1185">Reference proteome</keyword>
<reference evidence="2" key="2">
    <citation type="submission" date="2015-06" db="UniProtKB">
        <authorList>
            <consortium name="EnsemblPlants"/>
        </authorList>
    </citation>
    <scope>IDENTIFICATION</scope>
    <source>
        <strain evidence="2">DM1-3 516 R44</strain>
    </source>
</reference>
<dbReference type="Gramene" id="PGSC0003DMT400086456">
    <property type="protein sequence ID" value="PGSC0003DMT400086456"/>
    <property type="gene ID" value="PGSC0003DMG400036027"/>
</dbReference>
<dbReference type="HOGENOM" id="CLU_136470_0_0_1"/>
<sequence>MNPPEFHGSKVEEDPQEFINDVYKVLIIMGVTPLEKAELTTYQLKGVAQVWYNQWKEGRRKMWVLLIGRSLWPRFLIDSRARMSKFVLSVSKMVVKECRTTILIHDMRISRLMVHEQQIEKEKLREKSREVKRARTGDGNFFNARSDEQGRPRFR</sequence>
<dbReference type="Proteomes" id="UP000011115">
    <property type="component" value="Unassembled WGS sequence"/>
</dbReference>
<feature type="compositionally biased region" description="Basic and acidic residues" evidence="1">
    <location>
        <begin position="145"/>
        <end position="155"/>
    </location>
</feature>
<dbReference type="EnsemblPlants" id="PGSC0003DMT400086456">
    <property type="protein sequence ID" value="PGSC0003DMT400086456"/>
    <property type="gene ID" value="PGSC0003DMG400036027"/>
</dbReference>
<evidence type="ECO:0000313" key="3">
    <source>
        <dbReference type="Proteomes" id="UP000011115"/>
    </source>
</evidence>
<reference evidence="3" key="1">
    <citation type="journal article" date="2011" name="Nature">
        <title>Genome sequence and analysis of the tuber crop potato.</title>
        <authorList>
            <consortium name="The Potato Genome Sequencing Consortium"/>
        </authorList>
    </citation>
    <scope>NUCLEOTIDE SEQUENCE [LARGE SCALE GENOMIC DNA]</scope>
    <source>
        <strain evidence="3">cv. DM1-3 516 R44</strain>
    </source>
</reference>
<evidence type="ECO:0000256" key="1">
    <source>
        <dbReference type="SAM" id="MobiDB-lite"/>
    </source>
</evidence>
<feature type="compositionally biased region" description="Basic and acidic residues" evidence="1">
    <location>
        <begin position="125"/>
        <end position="136"/>
    </location>
</feature>
<evidence type="ECO:0000313" key="2">
    <source>
        <dbReference type="EnsemblPlants" id="PGSC0003DMT400086456"/>
    </source>
</evidence>
<accession>M1DBT1</accession>
<proteinExistence type="predicted"/>
<feature type="region of interest" description="Disordered" evidence="1">
    <location>
        <begin position="125"/>
        <end position="155"/>
    </location>
</feature>
<protein>
    <submittedName>
        <fullName evidence="2">Gag-pol polyprotein</fullName>
    </submittedName>
</protein>
<dbReference type="InParanoid" id="M1DBT1"/>
<name>M1DBT1_SOLTU</name>
<dbReference type="PaxDb" id="4113-PGSC0003DMT400086456"/>
<dbReference type="AlphaFoldDB" id="M1DBT1"/>
<organism evidence="2 3">
    <name type="scientific">Solanum tuberosum</name>
    <name type="common">Potato</name>
    <dbReference type="NCBI Taxonomy" id="4113"/>
    <lineage>
        <taxon>Eukaryota</taxon>
        <taxon>Viridiplantae</taxon>
        <taxon>Streptophyta</taxon>
        <taxon>Embryophyta</taxon>
        <taxon>Tracheophyta</taxon>
        <taxon>Spermatophyta</taxon>
        <taxon>Magnoliopsida</taxon>
        <taxon>eudicotyledons</taxon>
        <taxon>Gunneridae</taxon>
        <taxon>Pentapetalae</taxon>
        <taxon>asterids</taxon>
        <taxon>lamiids</taxon>
        <taxon>Solanales</taxon>
        <taxon>Solanaceae</taxon>
        <taxon>Solanoideae</taxon>
        <taxon>Solaneae</taxon>
        <taxon>Solanum</taxon>
    </lineage>
</organism>